<accession>A0A6J5CET3</accession>
<feature type="chain" id="PRO_5026717083" evidence="1">
    <location>
        <begin position="20"/>
        <end position="143"/>
    </location>
</feature>
<protein>
    <submittedName>
        <fullName evidence="2">Uncharacterized protein</fullName>
    </submittedName>
</protein>
<name>A0A6J5CET3_9BURK</name>
<keyword evidence="1" id="KW-0732">Signal</keyword>
<sequence>MKKVALAAAILTMCLTAHAKVTTSIDGGTSYIHLGAFSKASCQALMASPVLAKVRVSVDGHVMPTGDVTCRDGVKVDLVTTEPVMKTTPTEITTWPLAKSDCMVLAMKQLEKGPVRINGAAVSKADQVEHACAKSSNSVSVPL</sequence>
<evidence type="ECO:0000256" key="1">
    <source>
        <dbReference type="SAM" id="SignalP"/>
    </source>
</evidence>
<reference evidence="2 3" key="1">
    <citation type="submission" date="2020-04" db="EMBL/GenBank/DDBJ databases">
        <authorList>
            <person name="De Canck E."/>
        </authorList>
    </citation>
    <scope>NUCLEOTIDE SEQUENCE [LARGE SCALE GENOMIC DNA]</scope>
    <source>
        <strain evidence="2 3">LMG 22037</strain>
    </source>
</reference>
<evidence type="ECO:0000313" key="3">
    <source>
        <dbReference type="Proteomes" id="UP000494249"/>
    </source>
</evidence>
<dbReference type="AlphaFoldDB" id="A0A6J5CET3"/>
<gene>
    <name evidence="2" type="ORF">LMG22037_05799</name>
</gene>
<proteinExistence type="predicted"/>
<evidence type="ECO:0000313" key="2">
    <source>
        <dbReference type="EMBL" id="CAB3733448.1"/>
    </source>
</evidence>
<dbReference type="RefSeq" id="WP_035483001.1">
    <property type="nucleotide sequence ID" value="NZ_CADFGL010000043.1"/>
</dbReference>
<dbReference type="Proteomes" id="UP000494249">
    <property type="component" value="Unassembled WGS sequence"/>
</dbReference>
<feature type="signal peptide" evidence="1">
    <location>
        <begin position="1"/>
        <end position="19"/>
    </location>
</feature>
<organism evidence="2 3">
    <name type="scientific">Paraburkholderia phenoliruptrix</name>
    <dbReference type="NCBI Taxonomy" id="252970"/>
    <lineage>
        <taxon>Bacteria</taxon>
        <taxon>Pseudomonadati</taxon>
        <taxon>Pseudomonadota</taxon>
        <taxon>Betaproteobacteria</taxon>
        <taxon>Burkholderiales</taxon>
        <taxon>Burkholderiaceae</taxon>
        <taxon>Paraburkholderia</taxon>
    </lineage>
</organism>
<dbReference type="EMBL" id="CADIKB010000046">
    <property type="protein sequence ID" value="CAB3733448.1"/>
    <property type="molecule type" value="Genomic_DNA"/>
</dbReference>